<evidence type="ECO:0000313" key="2">
    <source>
        <dbReference type="Proteomes" id="UP001188597"/>
    </source>
</evidence>
<proteinExistence type="predicted"/>
<organism evidence="1 2">
    <name type="scientific">Escallonia herrerae</name>
    <dbReference type="NCBI Taxonomy" id="1293975"/>
    <lineage>
        <taxon>Eukaryota</taxon>
        <taxon>Viridiplantae</taxon>
        <taxon>Streptophyta</taxon>
        <taxon>Embryophyta</taxon>
        <taxon>Tracheophyta</taxon>
        <taxon>Spermatophyta</taxon>
        <taxon>Magnoliopsida</taxon>
        <taxon>eudicotyledons</taxon>
        <taxon>Gunneridae</taxon>
        <taxon>Pentapetalae</taxon>
        <taxon>asterids</taxon>
        <taxon>campanulids</taxon>
        <taxon>Escalloniales</taxon>
        <taxon>Escalloniaceae</taxon>
        <taxon>Escallonia</taxon>
    </lineage>
</organism>
<comment type="caution">
    <text evidence="1">The sequence shown here is derived from an EMBL/GenBank/DDBJ whole genome shotgun (WGS) entry which is preliminary data.</text>
</comment>
<dbReference type="AlphaFoldDB" id="A0AA88WP59"/>
<evidence type="ECO:0008006" key="3">
    <source>
        <dbReference type="Google" id="ProtNLM"/>
    </source>
</evidence>
<dbReference type="Proteomes" id="UP001188597">
    <property type="component" value="Unassembled WGS sequence"/>
</dbReference>
<sequence>MAGGCGAVAMARGKEVAAVTTERVQAATKATLIHGLEMAAERKQFQLNIYRDSKLVINQPLNEYEVRKPELMAYYEYARKLIERLG</sequence>
<dbReference type="Gene3D" id="3.30.420.10">
    <property type="entry name" value="Ribonuclease H-like superfamily/Ribonuclease H"/>
    <property type="match status" value="1"/>
</dbReference>
<accession>A0AA88WP59</accession>
<dbReference type="InterPro" id="IPR012337">
    <property type="entry name" value="RNaseH-like_sf"/>
</dbReference>
<protein>
    <recommendedName>
        <fullName evidence="3">RNase H type-1 domain-containing protein</fullName>
    </recommendedName>
</protein>
<dbReference type="GO" id="GO:0003676">
    <property type="term" value="F:nucleic acid binding"/>
    <property type="evidence" value="ECO:0007669"/>
    <property type="project" value="InterPro"/>
</dbReference>
<evidence type="ECO:0000313" key="1">
    <source>
        <dbReference type="EMBL" id="KAK3031391.1"/>
    </source>
</evidence>
<dbReference type="SUPFAM" id="SSF53098">
    <property type="entry name" value="Ribonuclease H-like"/>
    <property type="match status" value="1"/>
</dbReference>
<gene>
    <name evidence="1" type="ORF">RJ639_036099</name>
</gene>
<reference evidence="1" key="1">
    <citation type="submission" date="2022-12" db="EMBL/GenBank/DDBJ databases">
        <title>Draft genome assemblies for two species of Escallonia (Escalloniales).</title>
        <authorList>
            <person name="Chanderbali A."/>
            <person name="Dervinis C."/>
            <person name="Anghel I."/>
            <person name="Soltis D."/>
            <person name="Soltis P."/>
            <person name="Zapata F."/>
        </authorList>
    </citation>
    <scope>NUCLEOTIDE SEQUENCE</scope>
    <source>
        <strain evidence="1">UCBG64.0493</strain>
        <tissue evidence="1">Leaf</tissue>
    </source>
</reference>
<dbReference type="EMBL" id="JAVXUP010000308">
    <property type="protein sequence ID" value="KAK3031391.1"/>
    <property type="molecule type" value="Genomic_DNA"/>
</dbReference>
<name>A0AA88WP59_9ASTE</name>
<dbReference type="InterPro" id="IPR036397">
    <property type="entry name" value="RNaseH_sf"/>
</dbReference>
<keyword evidence="2" id="KW-1185">Reference proteome</keyword>